<dbReference type="Pfam" id="PF12550">
    <property type="entry name" value="GCR1_C"/>
    <property type="match status" value="1"/>
</dbReference>
<keyword evidence="6" id="KW-1185">Reference proteome</keyword>
<evidence type="ECO:0000259" key="3">
    <source>
        <dbReference type="Pfam" id="PF16787"/>
    </source>
</evidence>
<feature type="domain" description="Transcription activator GCR1-like" evidence="2">
    <location>
        <begin position="642"/>
        <end position="723"/>
    </location>
</feature>
<organism evidence="5 6">
    <name type="scientific">Eremothecium sinecaudum</name>
    <dbReference type="NCBI Taxonomy" id="45286"/>
    <lineage>
        <taxon>Eukaryota</taxon>
        <taxon>Fungi</taxon>
        <taxon>Dikarya</taxon>
        <taxon>Ascomycota</taxon>
        <taxon>Saccharomycotina</taxon>
        <taxon>Saccharomycetes</taxon>
        <taxon>Saccharomycetales</taxon>
        <taxon>Saccharomycetaceae</taxon>
        <taxon>Eremothecium</taxon>
    </lineage>
</organism>
<dbReference type="STRING" id="45286.A0A120K1W9"/>
<gene>
    <name evidence="5" type="ORF">AW171_hschr31683</name>
</gene>
<evidence type="ECO:0000313" key="5">
    <source>
        <dbReference type="EMBL" id="AMD19830.1"/>
    </source>
</evidence>
<dbReference type="EMBL" id="CP014243">
    <property type="protein sequence ID" value="AMD19830.1"/>
    <property type="molecule type" value="Genomic_DNA"/>
</dbReference>
<dbReference type="GO" id="GO:0003677">
    <property type="term" value="F:DNA binding"/>
    <property type="evidence" value="ECO:0007669"/>
    <property type="project" value="InterPro"/>
</dbReference>
<feature type="region of interest" description="Disordered" evidence="1">
    <location>
        <begin position="609"/>
        <end position="638"/>
    </location>
</feature>
<evidence type="ECO:0000259" key="2">
    <source>
        <dbReference type="Pfam" id="PF12550"/>
    </source>
</evidence>
<dbReference type="Pfam" id="PF21400">
    <property type="entry name" value="Ndc10_N"/>
    <property type="match status" value="1"/>
</dbReference>
<dbReference type="Pfam" id="PF16787">
    <property type="entry name" value="NDC10_II"/>
    <property type="match status" value="1"/>
</dbReference>
<dbReference type="InterPro" id="IPR022210">
    <property type="entry name" value="TF_GCR1-like"/>
</dbReference>
<feature type="compositionally biased region" description="Acidic residues" evidence="1">
    <location>
        <begin position="547"/>
        <end position="557"/>
    </location>
</feature>
<reference evidence="5 6" key="1">
    <citation type="submission" date="2016-01" db="EMBL/GenBank/DDBJ databases">
        <title>Genome sequence of the yeast Holleya sinecauda.</title>
        <authorList>
            <person name="Dietrich F.S."/>
        </authorList>
    </citation>
    <scope>NUCLEOTIDE SEQUENCE [LARGE SCALE GENOMIC DNA]</scope>
    <source>
        <strain evidence="5 6">ATCC 58844</strain>
    </source>
</reference>
<accession>A0A120K1W9</accession>
<evidence type="ECO:0000313" key="6">
    <source>
        <dbReference type="Proteomes" id="UP000243052"/>
    </source>
</evidence>
<dbReference type="InterPro" id="IPR038279">
    <property type="entry name" value="Ndc10_dom2_sf"/>
</dbReference>
<dbReference type="InterPro" id="IPR031872">
    <property type="entry name" value="NDC10_II"/>
</dbReference>
<dbReference type="Gene3D" id="1.10.443.20">
    <property type="entry name" value="Centromere DNA-binding protein complex CBF3 subunit, domain 2"/>
    <property type="match status" value="1"/>
</dbReference>
<proteinExistence type="predicted"/>
<feature type="domain" description="Ndc10" evidence="3">
    <location>
        <begin position="125"/>
        <end position="391"/>
    </location>
</feature>
<dbReference type="GeneID" id="28723047"/>
<dbReference type="OrthoDB" id="4032152at2759"/>
<name>A0A120K1W9_9SACH</name>
<evidence type="ECO:0000259" key="4">
    <source>
        <dbReference type="Pfam" id="PF21400"/>
    </source>
</evidence>
<evidence type="ECO:0000256" key="1">
    <source>
        <dbReference type="SAM" id="MobiDB-lite"/>
    </source>
</evidence>
<protein>
    <submittedName>
        <fullName evidence="5">HCL321Cp</fullName>
    </submittedName>
</protein>
<sequence>MEPFLDKVLGRFSSRDAHRYKSYLKKYIDWCSTHGLVVNFDNSLKDRNVWGSVRRIHWFLQDIWRAKEIVSASEMKSMVNCFRLISEESLGEMGLDNWYMDNLTLLYEQSGNLNSAANAKTRFETVCVNIWNAVTPSLNEKYFKTCLDKVKWLLDFQLNYYLNASLEERRVWTLGDLEISDKDCVLVIRKQWAILVQDNPLYCPLFALAVYLHLRFYGVTKQYRGDGFPDLSENGNWHSFPIIRGKSLTKFPRMETMGNYYPAVFQYCQLPYKKRLYFQTRVDEPVFPSTEETVGDEESECFVQHVGRDFILGMNKYPIDSEWPAVDFSDDVLMMQLFPDIERYEKVANSQQIVAVMRLLRKVMFRGIPVLYNYFPSHDLFQHAMFQRPQFIAHLNAKDNINPMPVPLNLLVEGKNQLDSVYGSSMRSTSVGEEFAQNRHQEHHQLSTIKTENATDNSDLRKDTLQFVKDQTLSNFTILLQLLSRLFDKLETKRSSKQMIHSELETLHTTLKRKISSLDSIPTASTKETDENESVKRQKLAPSPNYGDDESDGEDDEDIDLEDLHSMVQQLVQRHVTQSTDYIIDKVRNEIRTEIRDIVKDEIVAHLSSASEAPQRKQSRRKSHIQDEMDTNSPQPDKDIIFMIDPNIDTIEAVVLEWFTPNPKYQDECIHSMNKKYGKTWRVASNQETLYKSRKIIVEFYIHLVNDLNIDRHKAVDHCEHMRGASMLSDFSLWLKKYKRTHNNKFPTITNNDQGQKYDST</sequence>
<dbReference type="Proteomes" id="UP000243052">
    <property type="component" value="Chromosome iii"/>
</dbReference>
<feature type="domain" description="NDC10 N-terminal" evidence="4">
    <location>
        <begin position="8"/>
        <end position="85"/>
    </location>
</feature>
<dbReference type="InterPro" id="IPR049055">
    <property type="entry name" value="NDC10_N"/>
</dbReference>
<dbReference type="AlphaFoldDB" id="A0A120K1W9"/>
<feature type="compositionally biased region" description="Basic and acidic residues" evidence="1">
    <location>
        <begin position="527"/>
        <end position="536"/>
    </location>
</feature>
<feature type="region of interest" description="Disordered" evidence="1">
    <location>
        <begin position="518"/>
        <end position="557"/>
    </location>
</feature>
<dbReference type="RefSeq" id="XP_017986826.1">
    <property type="nucleotide sequence ID" value="XM_018131286.1"/>
</dbReference>